<organism evidence="2 3">
    <name type="scientific">Brachionus plicatilis</name>
    <name type="common">Marine rotifer</name>
    <name type="synonym">Brachionus muelleri</name>
    <dbReference type="NCBI Taxonomy" id="10195"/>
    <lineage>
        <taxon>Eukaryota</taxon>
        <taxon>Metazoa</taxon>
        <taxon>Spiralia</taxon>
        <taxon>Gnathifera</taxon>
        <taxon>Rotifera</taxon>
        <taxon>Eurotatoria</taxon>
        <taxon>Monogononta</taxon>
        <taxon>Pseudotrocha</taxon>
        <taxon>Ploima</taxon>
        <taxon>Brachionidae</taxon>
        <taxon>Brachionus</taxon>
    </lineage>
</organism>
<dbReference type="Proteomes" id="UP000276133">
    <property type="component" value="Unassembled WGS sequence"/>
</dbReference>
<accession>A0A3M7SBP8</accession>
<name>A0A3M7SBP8_BRAPC</name>
<dbReference type="AlphaFoldDB" id="A0A3M7SBP8"/>
<feature type="region of interest" description="Disordered" evidence="1">
    <location>
        <begin position="64"/>
        <end position="103"/>
    </location>
</feature>
<gene>
    <name evidence="2" type="ORF">BpHYR1_050850</name>
</gene>
<protein>
    <submittedName>
        <fullName evidence="2">Uncharacterized protein</fullName>
    </submittedName>
</protein>
<evidence type="ECO:0000256" key="1">
    <source>
        <dbReference type="SAM" id="MobiDB-lite"/>
    </source>
</evidence>
<sequence>MLKKRFLLSKWLYKKNSYDLIELSFPSPYKVSMVNNFFYKYVPFKQETRRLCFSFLFYTGISSGEESDSESIVNEQPNTKKIRVEEERNSESVGSKKKTLTSY</sequence>
<evidence type="ECO:0000313" key="2">
    <source>
        <dbReference type="EMBL" id="RNA33085.1"/>
    </source>
</evidence>
<keyword evidence="3" id="KW-1185">Reference proteome</keyword>
<dbReference type="EMBL" id="REGN01001703">
    <property type="protein sequence ID" value="RNA33085.1"/>
    <property type="molecule type" value="Genomic_DNA"/>
</dbReference>
<evidence type="ECO:0000313" key="3">
    <source>
        <dbReference type="Proteomes" id="UP000276133"/>
    </source>
</evidence>
<proteinExistence type="predicted"/>
<reference evidence="2 3" key="1">
    <citation type="journal article" date="2018" name="Sci. Rep.">
        <title>Genomic signatures of local adaptation to the degree of environmental predictability in rotifers.</title>
        <authorList>
            <person name="Franch-Gras L."/>
            <person name="Hahn C."/>
            <person name="Garcia-Roger E.M."/>
            <person name="Carmona M.J."/>
            <person name="Serra M."/>
            <person name="Gomez A."/>
        </authorList>
    </citation>
    <scope>NUCLEOTIDE SEQUENCE [LARGE SCALE GENOMIC DNA]</scope>
    <source>
        <strain evidence="2">HYR1</strain>
    </source>
</reference>
<comment type="caution">
    <text evidence="2">The sequence shown here is derived from an EMBL/GenBank/DDBJ whole genome shotgun (WGS) entry which is preliminary data.</text>
</comment>